<comment type="function">
    <text evidence="17">Core subunit of the mitochondrial membrane respiratory chain NADH dehydrogenase (Complex I) which catalyzes electron transfer from NADH through the respiratory chain, using ubiquinone as an electron acceptor. Essential for the catalytic activity and assembly of complex I.</text>
</comment>
<dbReference type="InterPro" id="IPR000260">
    <property type="entry name" value="NADH4_N"/>
</dbReference>
<evidence type="ECO:0000256" key="2">
    <source>
        <dbReference type="ARBA" id="ARBA00004225"/>
    </source>
</evidence>
<evidence type="ECO:0000256" key="11">
    <source>
        <dbReference type="ARBA" id="ARBA00022989"/>
    </source>
</evidence>
<keyword evidence="14 17" id="KW-0496">Mitochondrion</keyword>
<evidence type="ECO:0000313" key="20">
    <source>
        <dbReference type="EMBL" id="QFX74486.1"/>
    </source>
</evidence>
<feature type="transmembrane region" description="Helical" evidence="17">
    <location>
        <begin position="429"/>
        <end position="451"/>
    </location>
</feature>
<feature type="domain" description="NADH:ubiquinone oxidoreductase chain 4 N-terminal" evidence="19">
    <location>
        <begin position="1"/>
        <end position="105"/>
    </location>
</feature>
<evidence type="ECO:0000259" key="19">
    <source>
        <dbReference type="Pfam" id="PF01059"/>
    </source>
</evidence>
<evidence type="ECO:0000256" key="12">
    <source>
        <dbReference type="ARBA" id="ARBA00023027"/>
    </source>
</evidence>
<dbReference type="GO" id="GO:0008137">
    <property type="term" value="F:NADH dehydrogenase (ubiquinone) activity"/>
    <property type="evidence" value="ECO:0007669"/>
    <property type="project" value="UniProtKB-UniRule"/>
</dbReference>
<evidence type="ECO:0000256" key="15">
    <source>
        <dbReference type="ARBA" id="ARBA00023136"/>
    </source>
</evidence>
<comment type="function">
    <text evidence="1">Core subunit of the mitochondrial membrane respiratory chain NADH dehydrogenase (Complex I) that is believed to belong to the minimal assembly required for catalysis. Complex I functions in the transfer of electrons from NADH to the respiratory chain. The immediate electron acceptor for the enzyme is believed to be ubiquinone.</text>
</comment>
<geneLocation type="mitochondrion" evidence="20"/>
<evidence type="ECO:0000256" key="16">
    <source>
        <dbReference type="ARBA" id="ARBA00049551"/>
    </source>
</evidence>
<keyword evidence="8 17" id="KW-0812">Transmembrane</keyword>
<feature type="transmembrane region" description="Helical" evidence="17">
    <location>
        <begin position="251"/>
        <end position="269"/>
    </location>
</feature>
<keyword evidence="12 17" id="KW-0520">NAD</keyword>
<feature type="transmembrane region" description="Helical" evidence="17">
    <location>
        <begin position="6"/>
        <end position="26"/>
    </location>
</feature>
<dbReference type="GO" id="GO:0031966">
    <property type="term" value="C:mitochondrial membrane"/>
    <property type="evidence" value="ECO:0007669"/>
    <property type="project" value="UniProtKB-SubCell"/>
</dbReference>
<feature type="transmembrane region" description="Helical" evidence="17">
    <location>
        <begin position="308"/>
        <end position="329"/>
    </location>
</feature>
<keyword evidence="9" id="KW-1278">Translocase</keyword>
<evidence type="ECO:0000256" key="4">
    <source>
        <dbReference type="ARBA" id="ARBA00012944"/>
    </source>
</evidence>
<evidence type="ECO:0000259" key="18">
    <source>
        <dbReference type="Pfam" id="PF00361"/>
    </source>
</evidence>
<keyword evidence="7 17" id="KW-0679">Respiratory chain</keyword>
<proteinExistence type="inferred from homology"/>
<feature type="transmembrane region" description="Helical" evidence="17">
    <location>
        <begin position="184"/>
        <end position="206"/>
    </location>
</feature>
<accession>A0A5P9W988</accession>
<evidence type="ECO:0000256" key="13">
    <source>
        <dbReference type="ARBA" id="ARBA00023075"/>
    </source>
</evidence>
<evidence type="ECO:0000256" key="7">
    <source>
        <dbReference type="ARBA" id="ARBA00022660"/>
    </source>
</evidence>
<dbReference type="GO" id="GO:0048039">
    <property type="term" value="F:ubiquinone binding"/>
    <property type="evidence" value="ECO:0007669"/>
    <property type="project" value="TreeGrafter"/>
</dbReference>
<evidence type="ECO:0000256" key="14">
    <source>
        <dbReference type="ARBA" id="ARBA00023128"/>
    </source>
</evidence>
<comment type="subcellular location">
    <subcellularLocation>
        <location evidence="2 17">Mitochondrion membrane</location>
        <topology evidence="2 17">Multi-pass membrane protein</topology>
    </subcellularLocation>
</comment>
<evidence type="ECO:0000256" key="17">
    <source>
        <dbReference type="RuleBase" id="RU003297"/>
    </source>
</evidence>
<feature type="transmembrane region" description="Helical" evidence="17">
    <location>
        <begin position="61"/>
        <end position="83"/>
    </location>
</feature>
<organism evidence="20">
    <name type="scientific">Cryptopygus antarcticus travei</name>
    <dbReference type="NCBI Taxonomy" id="359048"/>
    <lineage>
        <taxon>Eukaryota</taxon>
        <taxon>Metazoa</taxon>
        <taxon>Ecdysozoa</taxon>
        <taxon>Arthropoda</taxon>
        <taxon>Hexapoda</taxon>
        <taxon>Collembola</taxon>
        <taxon>Entomobryomorpha</taxon>
        <taxon>Isotomoidea</taxon>
        <taxon>Isotomidae</taxon>
        <taxon>Anurophorinae</taxon>
        <taxon>Cryptopygus</taxon>
        <taxon>Cryptopygus antarcticus complex</taxon>
    </lineage>
</organism>
<dbReference type="Pfam" id="PF00361">
    <property type="entry name" value="Proton_antipo_M"/>
    <property type="match status" value="1"/>
</dbReference>
<evidence type="ECO:0000256" key="5">
    <source>
        <dbReference type="ARBA" id="ARBA00021006"/>
    </source>
</evidence>
<name>A0A5P9W988_CRYAT</name>
<evidence type="ECO:0000256" key="3">
    <source>
        <dbReference type="ARBA" id="ARBA00009025"/>
    </source>
</evidence>
<dbReference type="GO" id="GO:0003954">
    <property type="term" value="F:NADH dehydrogenase activity"/>
    <property type="evidence" value="ECO:0007669"/>
    <property type="project" value="TreeGrafter"/>
</dbReference>
<evidence type="ECO:0000256" key="6">
    <source>
        <dbReference type="ARBA" id="ARBA00022448"/>
    </source>
</evidence>
<feature type="transmembrane region" description="Helical" evidence="17">
    <location>
        <begin position="281"/>
        <end position="302"/>
    </location>
</feature>
<dbReference type="InterPro" id="IPR001750">
    <property type="entry name" value="ND/Mrp_TM"/>
</dbReference>
<dbReference type="AlphaFoldDB" id="A0A5P9W988"/>
<feature type="transmembrane region" description="Helical" evidence="17">
    <location>
        <begin position="385"/>
        <end position="408"/>
    </location>
</feature>
<comment type="catalytic activity">
    <reaction evidence="16 17">
        <text>a ubiquinone + NADH + 5 H(+)(in) = a ubiquinol + NAD(+) + 4 H(+)(out)</text>
        <dbReference type="Rhea" id="RHEA:29091"/>
        <dbReference type="Rhea" id="RHEA-COMP:9565"/>
        <dbReference type="Rhea" id="RHEA-COMP:9566"/>
        <dbReference type="ChEBI" id="CHEBI:15378"/>
        <dbReference type="ChEBI" id="CHEBI:16389"/>
        <dbReference type="ChEBI" id="CHEBI:17976"/>
        <dbReference type="ChEBI" id="CHEBI:57540"/>
        <dbReference type="ChEBI" id="CHEBI:57945"/>
        <dbReference type="EC" id="7.1.1.2"/>
    </reaction>
</comment>
<feature type="transmembrane region" description="Helical" evidence="17">
    <location>
        <begin position="114"/>
        <end position="134"/>
    </location>
</feature>
<sequence length="452" mass="51268">MMSSLMLMLFTGLLCGLIFNSFNAMYLLIFNMVLFMCLWMGTYSEFFFIAELGIFCDSMSSSLVILSIWVSLLMIFSSYSILMGGEDKKLFMFLVMLLMGVLMVTFFLGDYLLFYFFFEVSLIPTLLIIMGWGYQPERLQAGIYFIFYTLTASLPLLLGIIYFYSASMDLKIWLSMSFTMFGLLNFKVLLSLAMLGAFLVKLPMFFSHLWLPKAHVEAPVAGSMILAGVLLKLGGYGVMRVYPLIYSFYKLYSSYLIGLSLLGMVYVGFMCCRLNDFKALVAYSSVAHMGMVICGCLNLFNWGFEGSLVMMIGHGISSSGLFCMVNMYYERLGSRSFYINKGLLLLFPIFSLMIFLLSAANIAAPPTINLMSEIFLMGSIMKFDWLMVLVFPLGSFLGAVFTIFMFSYSQHGKIYYINYGMSTSSFREMLILTLHIIPLNLLVLNSSLYLVF</sequence>
<dbReference type="Pfam" id="PF01059">
    <property type="entry name" value="Oxidored_q5_N"/>
    <property type="match status" value="1"/>
</dbReference>
<feature type="transmembrane region" description="Helical" evidence="17">
    <location>
        <begin position="341"/>
        <end position="365"/>
    </location>
</feature>
<dbReference type="GO" id="GO:0015990">
    <property type="term" value="P:electron transport coupled proton transport"/>
    <property type="evidence" value="ECO:0007669"/>
    <property type="project" value="TreeGrafter"/>
</dbReference>
<evidence type="ECO:0000256" key="8">
    <source>
        <dbReference type="ARBA" id="ARBA00022692"/>
    </source>
</evidence>
<feature type="transmembrane region" description="Helical" evidence="17">
    <location>
        <begin position="141"/>
        <end position="164"/>
    </location>
</feature>
<evidence type="ECO:0000256" key="9">
    <source>
        <dbReference type="ARBA" id="ARBA00022967"/>
    </source>
</evidence>
<dbReference type="EMBL" id="MK433191">
    <property type="protein sequence ID" value="QFX74486.1"/>
    <property type="molecule type" value="Genomic_DNA"/>
</dbReference>
<dbReference type="PRINTS" id="PR01437">
    <property type="entry name" value="NUOXDRDTASE4"/>
</dbReference>
<evidence type="ECO:0000256" key="10">
    <source>
        <dbReference type="ARBA" id="ARBA00022982"/>
    </source>
</evidence>
<protein>
    <recommendedName>
        <fullName evidence="5 17">NADH-ubiquinone oxidoreductase chain 4</fullName>
        <ecNumber evidence="4 17">7.1.1.2</ecNumber>
    </recommendedName>
</protein>
<dbReference type="GO" id="GO:0042773">
    <property type="term" value="P:ATP synthesis coupled electron transport"/>
    <property type="evidence" value="ECO:0007669"/>
    <property type="project" value="InterPro"/>
</dbReference>
<reference evidence="20" key="1">
    <citation type="journal article" date="2019" name="Mitochondrial DNA Part B Resour">
        <title>The complete mitogenome of the springtail Cryptopygus antarcticus travei provides evidence for speciation in the Sub-Antarctic region.</title>
        <authorList>
            <person name="Monsanto D.M."/>
            <person name="Jansen van Vuuren B."/>
            <person name="Jagatap H."/>
            <person name="Jooste C.M."/>
            <person name="Janion-Scheepers C."/>
            <person name="Teske P.R."/>
            <person name="Emami-Khoyi A."/>
        </authorList>
    </citation>
    <scope>NUCLEOTIDE SEQUENCE</scope>
</reference>
<dbReference type="PANTHER" id="PTHR43507:SF20">
    <property type="entry name" value="NADH-UBIQUINONE OXIDOREDUCTASE CHAIN 4"/>
    <property type="match status" value="1"/>
</dbReference>
<dbReference type="PANTHER" id="PTHR43507">
    <property type="entry name" value="NADH-UBIQUINONE OXIDOREDUCTASE CHAIN 4"/>
    <property type="match status" value="1"/>
</dbReference>
<evidence type="ECO:0000256" key="1">
    <source>
        <dbReference type="ARBA" id="ARBA00003257"/>
    </source>
</evidence>
<feature type="transmembrane region" description="Helical" evidence="17">
    <location>
        <begin position="218"/>
        <end position="239"/>
    </location>
</feature>
<keyword evidence="15 17" id="KW-0472">Membrane</keyword>
<feature type="transmembrane region" description="Helical" evidence="17">
    <location>
        <begin position="33"/>
        <end position="55"/>
    </location>
</feature>
<keyword evidence="13 17" id="KW-0830">Ubiquinone</keyword>
<feature type="domain" description="NADH:quinone oxidoreductase/Mrp antiporter transmembrane" evidence="18">
    <location>
        <begin position="110"/>
        <end position="397"/>
    </location>
</feature>
<gene>
    <name evidence="20" type="primary">ND4</name>
</gene>
<dbReference type="InterPro" id="IPR003918">
    <property type="entry name" value="NADH_UbQ_OxRdtase"/>
</dbReference>
<feature type="transmembrane region" description="Helical" evidence="17">
    <location>
        <begin position="90"/>
        <end position="108"/>
    </location>
</feature>
<keyword evidence="10 17" id="KW-0249">Electron transport</keyword>
<keyword evidence="6 17" id="KW-0813">Transport</keyword>
<dbReference type="EC" id="7.1.1.2" evidence="4 17"/>
<comment type="similarity">
    <text evidence="3 17">Belongs to the complex I subunit 4 family.</text>
</comment>
<keyword evidence="11 17" id="KW-1133">Transmembrane helix</keyword>